<dbReference type="Pfam" id="PF24785">
    <property type="entry name" value="RXYLT1_C"/>
    <property type="match status" value="1"/>
</dbReference>
<protein>
    <recommendedName>
        <fullName evidence="2">RXYLT1 C-terminal domain-containing protein</fullName>
    </recommendedName>
</protein>
<proteinExistence type="predicted"/>
<keyword evidence="1" id="KW-1133">Transmembrane helix</keyword>
<feature type="domain" description="RXYLT1 C-terminal" evidence="2">
    <location>
        <begin position="202"/>
        <end position="376"/>
    </location>
</feature>
<dbReference type="PANTHER" id="PTHR15576:SF1">
    <property type="entry name" value="RIBITOL-5-PHOSPHATE XYLOSYLTRANSFERASE 1"/>
    <property type="match status" value="1"/>
</dbReference>
<evidence type="ECO:0000259" key="2">
    <source>
        <dbReference type="Pfam" id="PF24785"/>
    </source>
</evidence>
<comment type="caution">
    <text evidence="3">The sequence shown here is derived from an EMBL/GenBank/DDBJ whole genome shotgun (WGS) entry which is preliminary data.</text>
</comment>
<sequence length="382" mass="43083">MRACKLSMQKRIYVVILIGLAVSSILRLAGGGGGSGAIWRGDGTPTQTDDAIDVAVYLLQYKNYTTTRNPAVSVFRTDVLRRYGTGRVNFLLHENAKCNFECTNDVEYNRSQHILAPCLAVTRPSYCDDHELLKCTYPQCKTMITNDETCEFTNIPFDIRQYYTTDGPQRGYLPLGPRIDSWISFQRIQQGLGRAQFVTPPSSERKFAFNAIFSQSTNPERQNLARMIEAGSMTLKLPIFSSMAKEWHPDANSDQTEQLPTDEYMGVVLDSVFTLSPAGHNPECFRLFEAIMAGSIPLLTRDDLLGNSYREGLKLPHPCANALLHWYGAPIIVLDSWDDLNSTVETLLADPGRLDEIQNKLQNWYDGYMRMIVAKFEDEFLG</sequence>
<name>A0ABD3RRZ0_9STRA</name>
<feature type="transmembrane region" description="Helical" evidence="1">
    <location>
        <begin position="12"/>
        <end position="30"/>
    </location>
</feature>
<evidence type="ECO:0000313" key="4">
    <source>
        <dbReference type="Proteomes" id="UP001530377"/>
    </source>
</evidence>
<keyword evidence="1" id="KW-0472">Membrane</keyword>
<gene>
    <name evidence="3" type="ORF">ACHAXA_000404</name>
</gene>
<dbReference type="PANTHER" id="PTHR15576">
    <property type="entry name" value="RIBITOL-5-PHOSPHATE XYLOSYLTRANSFERASE 1"/>
    <property type="match status" value="1"/>
</dbReference>
<organism evidence="3 4">
    <name type="scientific">Cyclostephanos tholiformis</name>
    <dbReference type="NCBI Taxonomy" id="382380"/>
    <lineage>
        <taxon>Eukaryota</taxon>
        <taxon>Sar</taxon>
        <taxon>Stramenopiles</taxon>
        <taxon>Ochrophyta</taxon>
        <taxon>Bacillariophyta</taxon>
        <taxon>Coscinodiscophyceae</taxon>
        <taxon>Thalassiosirophycidae</taxon>
        <taxon>Stephanodiscales</taxon>
        <taxon>Stephanodiscaceae</taxon>
        <taxon>Cyclostephanos</taxon>
    </lineage>
</organism>
<evidence type="ECO:0000256" key="1">
    <source>
        <dbReference type="SAM" id="Phobius"/>
    </source>
</evidence>
<dbReference type="AlphaFoldDB" id="A0ABD3RRZ0"/>
<keyword evidence="4" id="KW-1185">Reference proteome</keyword>
<evidence type="ECO:0000313" key="3">
    <source>
        <dbReference type="EMBL" id="KAL3815633.1"/>
    </source>
</evidence>
<reference evidence="3 4" key="1">
    <citation type="submission" date="2024-10" db="EMBL/GenBank/DDBJ databases">
        <title>Updated reference genomes for cyclostephanoid diatoms.</title>
        <authorList>
            <person name="Roberts W.R."/>
            <person name="Alverson A.J."/>
        </authorList>
    </citation>
    <scope>NUCLEOTIDE SEQUENCE [LARGE SCALE GENOMIC DNA]</scope>
    <source>
        <strain evidence="3 4">AJA228-03</strain>
    </source>
</reference>
<accession>A0ABD3RRZ0</accession>
<dbReference type="Proteomes" id="UP001530377">
    <property type="component" value="Unassembled WGS sequence"/>
</dbReference>
<keyword evidence="1" id="KW-0812">Transmembrane</keyword>
<dbReference type="InterPro" id="IPR057538">
    <property type="entry name" value="RXYLT1_C"/>
</dbReference>
<dbReference type="EMBL" id="JALLPB020000189">
    <property type="protein sequence ID" value="KAL3815633.1"/>
    <property type="molecule type" value="Genomic_DNA"/>
</dbReference>
<dbReference type="InterPro" id="IPR055286">
    <property type="entry name" value="RXYLT1-like"/>
</dbReference>